<evidence type="ECO:0000256" key="15">
    <source>
        <dbReference type="SAM" id="Phobius"/>
    </source>
</evidence>
<keyword evidence="7 15" id="KW-0812">Transmembrane</keyword>
<reference evidence="17" key="3">
    <citation type="submission" date="2015-06" db="UniProtKB">
        <authorList>
            <consortium name="EnsemblPlants"/>
        </authorList>
    </citation>
    <scope>IDENTIFICATION</scope>
    <source>
        <strain evidence="17">cv. Jemalong A17</strain>
    </source>
</reference>
<name>A0A072TFY0_MEDTR</name>
<keyword evidence="18" id="KW-1185">Reference proteome</keyword>
<dbReference type="EnsemblPlants" id="KEH16282">
    <property type="protein sequence ID" value="KEH16282"/>
    <property type="gene ID" value="MTR_0248s0030"/>
</dbReference>
<proteinExistence type="inferred from homology"/>
<evidence type="ECO:0000256" key="4">
    <source>
        <dbReference type="ARBA" id="ARBA00011648"/>
    </source>
</evidence>
<evidence type="ECO:0000256" key="1">
    <source>
        <dbReference type="ARBA" id="ARBA00002070"/>
    </source>
</evidence>
<keyword evidence="9 15" id="KW-1133">Transmembrane helix</keyword>
<evidence type="ECO:0000256" key="5">
    <source>
        <dbReference type="ARBA" id="ARBA00022448"/>
    </source>
</evidence>
<evidence type="ECO:0000256" key="8">
    <source>
        <dbReference type="ARBA" id="ARBA00022781"/>
    </source>
</evidence>
<protein>
    <recommendedName>
        <fullName evidence="14">F-ATPase protein 6</fullName>
    </recommendedName>
</protein>
<evidence type="ECO:0000256" key="6">
    <source>
        <dbReference type="ARBA" id="ARBA00022547"/>
    </source>
</evidence>
<keyword evidence="5" id="KW-0813">Transport</keyword>
<dbReference type="EMBL" id="KL402973">
    <property type="protein sequence ID" value="KEH16282.1"/>
    <property type="molecule type" value="Genomic_DNA"/>
</dbReference>
<dbReference type="PANTHER" id="PTHR11410">
    <property type="entry name" value="ATP SYNTHASE SUBUNIT A"/>
    <property type="match status" value="1"/>
</dbReference>
<dbReference type="InterPro" id="IPR035908">
    <property type="entry name" value="F0_ATP_A_sf"/>
</dbReference>
<keyword evidence="12 15" id="KW-0472">Membrane</keyword>
<keyword evidence="10" id="KW-0406">Ion transport</keyword>
<organism evidence="16 18">
    <name type="scientific">Medicago truncatula</name>
    <name type="common">Barrel medic</name>
    <name type="synonym">Medicago tribuloides</name>
    <dbReference type="NCBI Taxonomy" id="3880"/>
    <lineage>
        <taxon>Eukaryota</taxon>
        <taxon>Viridiplantae</taxon>
        <taxon>Streptophyta</taxon>
        <taxon>Embryophyta</taxon>
        <taxon>Tracheophyta</taxon>
        <taxon>Spermatophyta</taxon>
        <taxon>Magnoliopsida</taxon>
        <taxon>eudicotyledons</taxon>
        <taxon>Gunneridae</taxon>
        <taxon>Pentapetalae</taxon>
        <taxon>rosids</taxon>
        <taxon>fabids</taxon>
        <taxon>Fabales</taxon>
        <taxon>Fabaceae</taxon>
        <taxon>Papilionoideae</taxon>
        <taxon>50 kb inversion clade</taxon>
        <taxon>NPAAA clade</taxon>
        <taxon>Hologalegina</taxon>
        <taxon>IRL clade</taxon>
        <taxon>Trifolieae</taxon>
        <taxon>Medicago</taxon>
    </lineage>
</organism>
<keyword evidence="13" id="KW-0066">ATP synthesis</keyword>
<evidence type="ECO:0000313" key="16">
    <source>
        <dbReference type="EMBL" id="KEH16282.1"/>
    </source>
</evidence>
<dbReference type="HOGENOM" id="CLU_2187906_0_0_1"/>
<reference evidence="16 18" key="2">
    <citation type="journal article" date="2014" name="BMC Genomics">
        <title>An improved genome release (version Mt4.0) for the model legume Medicago truncatula.</title>
        <authorList>
            <person name="Tang H."/>
            <person name="Krishnakumar V."/>
            <person name="Bidwell S."/>
            <person name="Rosen B."/>
            <person name="Chan A."/>
            <person name="Zhou S."/>
            <person name="Gentzbittel L."/>
            <person name="Childs K.L."/>
            <person name="Yandell M."/>
            <person name="Gundlach H."/>
            <person name="Mayer K.F."/>
            <person name="Schwartz D.C."/>
            <person name="Town C.D."/>
        </authorList>
    </citation>
    <scope>GENOME REANNOTATION</scope>
    <source>
        <strain evidence="16">A17</strain>
        <strain evidence="17 18">cv. Jemalong A17</strain>
    </source>
</reference>
<gene>
    <name evidence="16" type="ORF">MTR_0248s0030</name>
</gene>
<comment type="subunit">
    <text evidence="4">F-type ATPases have 2 components, CF(1) - the catalytic core - and CF(0) - the membrane proton channel. CF(1) has five subunits: alpha(3), beta(3), gamma(1), delta(1), epsilon(1). CF(0) has three main subunits: a, b and c.</text>
</comment>
<dbReference type="GO" id="GO:0045259">
    <property type="term" value="C:proton-transporting ATP synthase complex"/>
    <property type="evidence" value="ECO:0007669"/>
    <property type="project" value="UniProtKB-KW"/>
</dbReference>
<dbReference type="Proteomes" id="UP000002051">
    <property type="component" value="Unassembled WGS sequence"/>
</dbReference>
<evidence type="ECO:0000256" key="11">
    <source>
        <dbReference type="ARBA" id="ARBA00023128"/>
    </source>
</evidence>
<evidence type="ECO:0000256" key="9">
    <source>
        <dbReference type="ARBA" id="ARBA00022989"/>
    </source>
</evidence>
<evidence type="ECO:0000256" key="2">
    <source>
        <dbReference type="ARBA" id="ARBA00004141"/>
    </source>
</evidence>
<evidence type="ECO:0000313" key="17">
    <source>
        <dbReference type="EnsemblPlants" id="KEH16282"/>
    </source>
</evidence>
<evidence type="ECO:0000256" key="3">
    <source>
        <dbReference type="ARBA" id="ARBA00006810"/>
    </source>
</evidence>
<dbReference type="InterPro" id="IPR045083">
    <property type="entry name" value="ATP_synth_F0_asu_bact/mt"/>
</dbReference>
<comment type="function">
    <text evidence="1">Mitochondrial membrane ATP synthase (F(1)F(0) ATP synthase or Complex V) produces ATP from ADP in the presence of a proton gradient across the membrane which is generated by electron transport complexes of the respiratory chain. F-type ATPases consist of two structural domains, F(1) - containing the extramembraneous catalytic core and F(0) - containing the membrane proton channel, linked together by a central stalk and a peripheral stalk. During catalysis, ATP synthesis in the catalytic domain of F(1) is coupled via a rotary mechanism of the central stalk subunits to proton translocation. Key component of the proton channel; it may play a direct role in the translocation of protons across the membrane.</text>
</comment>
<keyword evidence="11" id="KW-0496">Mitochondrion</keyword>
<sequence length="109" mass="12141">MTITNDKDEMTITNDKDRLSAFEIKEMTEEAERCNVEDKIISRKAKGMIPYSFTVTSHFLITLGLSFSIFIGITIVALLALLLADPATYRNMTYNASQSTLGPSSQKVL</sequence>
<keyword evidence="8" id="KW-0375">Hydrogen ion transport</keyword>
<dbReference type="SUPFAM" id="SSF81336">
    <property type="entry name" value="F1F0 ATP synthase subunit A"/>
    <property type="match status" value="1"/>
</dbReference>
<dbReference type="PANTHER" id="PTHR11410:SF0">
    <property type="entry name" value="ATP SYNTHASE SUBUNIT A"/>
    <property type="match status" value="1"/>
</dbReference>
<accession>A0A072TFY0</accession>
<evidence type="ECO:0000256" key="10">
    <source>
        <dbReference type="ARBA" id="ARBA00023065"/>
    </source>
</evidence>
<dbReference type="AlphaFoldDB" id="A0A072TFY0"/>
<keyword evidence="6" id="KW-0138">CF(0)</keyword>
<evidence type="ECO:0000256" key="7">
    <source>
        <dbReference type="ARBA" id="ARBA00022692"/>
    </source>
</evidence>
<dbReference type="GO" id="GO:0015986">
    <property type="term" value="P:proton motive force-driven ATP synthesis"/>
    <property type="evidence" value="ECO:0007669"/>
    <property type="project" value="InterPro"/>
</dbReference>
<comment type="subcellular location">
    <subcellularLocation>
        <location evidence="2">Membrane</location>
        <topology evidence="2">Multi-pass membrane protein</topology>
    </subcellularLocation>
</comment>
<evidence type="ECO:0000256" key="14">
    <source>
        <dbReference type="ARBA" id="ARBA00032954"/>
    </source>
</evidence>
<reference evidence="16 18" key="1">
    <citation type="journal article" date="2011" name="Nature">
        <title>The Medicago genome provides insight into the evolution of rhizobial symbioses.</title>
        <authorList>
            <person name="Young N.D."/>
            <person name="Debelle F."/>
            <person name="Oldroyd G.E."/>
            <person name="Geurts R."/>
            <person name="Cannon S.B."/>
            <person name="Udvardi M.K."/>
            <person name="Benedito V.A."/>
            <person name="Mayer K.F."/>
            <person name="Gouzy J."/>
            <person name="Schoof H."/>
            <person name="Van de Peer Y."/>
            <person name="Proost S."/>
            <person name="Cook D.R."/>
            <person name="Meyers B.C."/>
            <person name="Spannagl M."/>
            <person name="Cheung F."/>
            <person name="De Mita S."/>
            <person name="Krishnakumar V."/>
            <person name="Gundlach H."/>
            <person name="Zhou S."/>
            <person name="Mudge J."/>
            <person name="Bharti A.K."/>
            <person name="Murray J.D."/>
            <person name="Naoumkina M.A."/>
            <person name="Rosen B."/>
            <person name="Silverstein K.A."/>
            <person name="Tang H."/>
            <person name="Rombauts S."/>
            <person name="Zhao P.X."/>
            <person name="Zhou P."/>
            <person name="Barbe V."/>
            <person name="Bardou P."/>
            <person name="Bechner M."/>
            <person name="Bellec A."/>
            <person name="Berger A."/>
            <person name="Berges H."/>
            <person name="Bidwell S."/>
            <person name="Bisseling T."/>
            <person name="Choisne N."/>
            <person name="Couloux A."/>
            <person name="Denny R."/>
            <person name="Deshpande S."/>
            <person name="Dai X."/>
            <person name="Doyle J.J."/>
            <person name="Dudez A.M."/>
            <person name="Farmer A.D."/>
            <person name="Fouteau S."/>
            <person name="Franken C."/>
            <person name="Gibelin C."/>
            <person name="Gish J."/>
            <person name="Goldstein S."/>
            <person name="Gonzalez A.J."/>
            <person name="Green P.J."/>
            <person name="Hallab A."/>
            <person name="Hartog M."/>
            <person name="Hua A."/>
            <person name="Humphray S.J."/>
            <person name="Jeong D.H."/>
            <person name="Jing Y."/>
            <person name="Jocker A."/>
            <person name="Kenton S.M."/>
            <person name="Kim D.J."/>
            <person name="Klee K."/>
            <person name="Lai H."/>
            <person name="Lang C."/>
            <person name="Lin S."/>
            <person name="Macmil S.L."/>
            <person name="Magdelenat G."/>
            <person name="Matthews L."/>
            <person name="McCorrison J."/>
            <person name="Monaghan E.L."/>
            <person name="Mun J.H."/>
            <person name="Najar F.Z."/>
            <person name="Nicholson C."/>
            <person name="Noirot C."/>
            <person name="O'Bleness M."/>
            <person name="Paule C.R."/>
            <person name="Poulain J."/>
            <person name="Prion F."/>
            <person name="Qin B."/>
            <person name="Qu C."/>
            <person name="Retzel E.F."/>
            <person name="Riddle C."/>
            <person name="Sallet E."/>
            <person name="Samain S."/>
            <person name="Samson N."/>
            <person name="Sanders I."/>
            <person name="Saurat O."/>
            <person name="Scarpelli C."/>
            <person name="Schiex T."/>
            <person name="Segurens B."/>
            <person name="Severin A.J."/>
            <person name="Sherrier D.J."/>
            <person name="Shi R."/>
            <person name="Sims S."/>
            <person name="Singer S.R."/>
            <person name="Sinharoy S."/>
            <person name="Sterck L."/>
            <person name="Viollet A."/>
            <person name="Wang B.B."/>
            <person name="Wang K."/>
            <person name="Wang M."/>
            <person name="Wang X."/>
            <person name="Warfsmann J."/>
            <person name="Weissenbach J."/>
            <person name="White D.D."/>
            <person name="White J.D."/>
            <person name="Wiley G.B."/>
            <person name="Wincker P."/>
            <person name="Xing Y."/>
            <person name="Yang L."/>
            <person name="Yao Z."/>
            <person name="Ying F."/>
            <person name="Zhai J."/>
            <person name="Zhou L."/>
            <person name="Zuber A."/>
            <person name="Denarie J."/>
            <person name="Dixon R.A."/>
            <person name="May G.D."/>
            <person name="Schwartz D.C."/>
            <person name="Rogers J."/>
            <person name="Quetier F."/>
            <person name="Town C.D."/>
            <person name="Roe B.A."/>
        </authorList>
    </citation>
    <scope>NUCLEOTIDE SEQUENCE [LARGE SCALE GENOMIC DNA]</scope>
    <source>
        <strain evidence="16">A17</strain>
        <strain evidence="17 18">cv. Jemalong A17</strain>
    </source>
</reference>
<evidence type="ECO:0000256" key="12">
    <source>
        <dbReference type="ARBA" id="ARBA00023136"/>
    </source>
</evidence>
<dbReference type="GO" id="GO:0015078">
    <property type="term" value="F:proton transmembrane transporter activity"/>
    <property type="evidence" value="ECO:0007669"/>
    <property type="project" value="InterPro"/>
</dbReference>
<evidence type="ECO:0000313" key="18">
    <source>
        <dbReference type="Proteomes" id="UP000002051"/>
    </source>
</evidence>
<dbReference type="STRING" id="3880.A0A072TFY0"/>
<comment type="similarity">
    <text evidence="3">Belongs to the ATPase A chain family.</text>
</comment>
<feature type="transmembrane region" description="Helical" evidence="15">
    <location>
        <begin position="59"/>
        <end position="84"/>
    </location>
</feature>
<evidence type="ECO:0000256" key="13">
    <source>
        <dbReference type="ARBA" id="ARBA00023310"/>
    </source>
</evidence>